<name>A0A836FM04_9HYME</name>
<reference evidence="5 6" key="1">
    <citation type="submission" date="2020-02" db="EMBL/GenBank/DDBJ databases">
        <title>Relaxed selection underlies rapid genomic changes in the transitions from sociality to social parasitism in ants.</title>
        <authorList>
            <person name="Bi X."/>
        </authorList>
    </citation>
    <scope>NUCLEOTIDE SEQUENCE [LARGE SCALE GENOMIC DNA]</scope>
    <source>
        <strain evidence="5">BGI-DK2014b</strain>
        <tissue evidence="5">Whole body</tissue>
    </source>
</reference>
<gene>
    <name evidence="5" type="primary">Va3_1</name>
    <name evidence="5" type="ORF">G6Z77_0007561</name>
</gene>
<dbReference type="EMBL" id="JAANIB010003178">
    <property type="protein sequence ID" value="KAG5338475.1"/>
    <property type="molecule type" value="Genomic_DNA"/>
</dbReference>
<evidence type="ECO:0000256" key="2">
    <source>
        <dbReference type="ARBA" id="ARBA00022525"/>
    </source>
</evidence>
<keyword evidence="6" id="KW-1185">Reference proteome</keyword>
<dbReference type="InterPro" id="IPR014044">
    <property type="entry name" value="CAP_dom"/>
</dbReference>
<evidence type="ECO:0000256" key="1">
    <source>
        <dbReference type="ARBA" id="ARBA00004613"/>
    </source>
</evidence>
<feature type="non-terminal residue" evidence="5">
    <location>
        <position position="1"/>
    </location>
</feature>
<dbReference type="PRINTS" id="PR00837">
    <property type="entry name" value="V5TPXLIKE"/>
</dbReference>
<organism evidence="5 6">
    <name type="scientific">Acromyrmex heyeri</name>
    <dbReference type="NCBI Taxonomy" id="230685"/>
    <lineage>
        <taxon>Eukaryota</taxon>
        <taxon>Metazoa</taxon>
        <taxon>Ecdysozoa</taxon>
        <taxon>Arthropoda</taxon>
        <taxon>Hexapoda</taxon>
        <taxon>Insecta</taxon>
        <taxon>Pterygota</taxon>
        <taxon>Neoptera</taxon>
        <taxon>Endopterygota</taxon>
        <taxon>Hymenoptera</taxon>
        <taxon>Apocrita</taxon>
        <taxon>Aculeata</taxon>
        <taxon>Formicoidea</taxon>
        <taxon>Formicidae</taxon>
        <taxon>Myrmicinae</taxon>
        <taxon>Acromyrmex</taxon>
    </lineage>
</organism>
<dbReference type="AlphaFoldDB" id="A0A836FM04"/>
<proteinExistence type="predicted"/>
<sequence>MEHISMPFNLKIILAFSINSIATDDYCDVKTCKIKGPHTMCTYTSSEPSATCEQVYKVGVTDEDINTILAVHNELRQKVASGKENRENPGSWNKELANIAQRWANQCNYNHDACRDIGTYTYNYKLNVQFIYYFYLNVLQINIKMQMETGHYTQIVWAETTDVGCGFITYKNNQWNTSYIVCNYSPAGNMRNGRIYEIAN</sequence>
<keyword evidence="3" id="KW-1015">Disulfide bond</keyword>
<dbReference type="SMART" id="SM00198">
    <property type="entry name" value="SCP"/>
    <property type="match status" value="1"/>
</dbReference>
<dbReference type="PROSITE" id="PS01010">
    <property type="entry name" value="CRISP_2"/>
    <property type="match status" value="1"/>
</dbReference>
<dbReference type="Pfam" id="PF00188">
    <property type="entry name" value="CAP"/>
    <property type="match status" value="1"/>
</dbReference>
<feature type="non-terminal residue" evidence="5">
    <location>
        <position position="200"/>
    </location>
</feature>
<evidence type="ECO:0000313" key="6">
    <source>
        <dbReference type="Proteomes" id="UP000670152"/>
    </source>
</evidence>
<comment type="subcellular location">
    <subcellularLocation>
        <location evidence="1">Secreted</location>
    </subcellularLocation>
</comment>
<dbReference type="SUPFAM" id="SSF55797">
    <property type="entry name" value="PR-1-like"/>
    <property type="match status" value="1"/>
</dbReference>
<evidence type="ECO:0000259" key="4">
    <source>
        <dbReference type="SMART" id="SM00198"/>
    </source>
</evidence>
<dbReference type="GO" id="GO:0005576">
    <property type="term" value="C:extracellular region"/>
    <property type="evidence" value="ECO:0007669"/>
    <property type="project" value="UniProtKB-SubCell"/>
</dbReference>
<dbReference type="InterPro" id="IPR001283">
    <property type="entry name" value="CRISP-related"/>
</dbReference>
<feature type="domain" description="SCP" evidence="4">
    <location>
        <begin position="63"/>
        <end position="192"/>
    </location>
</feature>
<dbReference type="Proteomes" id="UP000670152">
    <property type="component" value="Unassembled WGS sequence"/>
</dbReference>
<dbReference type="CDD" id="cd05380">
    <property type="entry name" value="CAP_euk"/>
    <property type="match status" value="1"/>
</dbReference>
<evidence type="ECO:0000256" key="3">
    <source>
        <dbReference type="ARBA" id="ARBA00023157"/>
    </source>
</evidence>
<protein>
    <submittedName>
        <fullName evidence="5">VA3 protein</fullName>
    </submittedName>
</protein>
<accession>A0A836FM04</accession>
<evidence type="ECO:0000313" key="5">
    <source>
        <dbReference type="EMBL" id="KAG5338475.1"/>
    </source>
</evidence>
<comment type="caution">
    <text evidence="5">The sequence shown here is derived from an EMBL/GenBank/DDBJ whole genome shotgun (WGS) entry which is preliminary data.</text>
</comment>
<dbReference type="InterPro" id="IPR002413">
    <property type="entry name" value="V5_allergen-like"/>
</dbReference>
<dbReference type="PROSITE" id="PS01009">
    <property type="entry name" value="CRISP_1"/>
    <property type="match status" value="1"/>
</dbReference>
<dbReference type="OrthoDB" id="43654at2759"/>
<dbReference type="InterPro" id="IPR018244">
    <property type="entry name" value="Allrgn_V5/Tpx1_CS"/>
</dbReference>
<dbReference type="PRINTS" id="PR00838">
    <property type="entry name" value="V5ALLERGEN"/>
</dbReference>
<dbReference type="PANTHER" id="PTHR10334">
    <property type="entry name" value="CYSTEINE-RICH SECRETORY PROTEIN-RELATED"/>
    <property type="match status" value="1"/>
</dbReference>
<dbReference type="Gene3D" id="3.40.33.10">
    <property type="entry name" value="CAP"/>
    <property type="match status" value="1"/>
</dbReference>
<keyword evidence="2" id="KW-0964">Secreted</keyword>
<dbReference type="InterPro" id="IPR035940">
    <property type="entry name" value="CAP_sf"/>
</dbReference>